<organism evidence="1 2">
    <name type="scientific">Bifidobacterium callimiconis</name>
    <dbReference type="NCBI Taxonomy" id="2306973"/>
    <lineage>
        <taxon>Bacteria</taxon>
        <taxon>Bacillati</taxon>
        <taxon>Actinomycetota</taxon>
        <taxon>Actinomycetes</taxon>
        <taxon>Bifidobacteriales</taxon>
        <taxon>Bifidobacteriaceae</taxon>
        <taxon>Bifidobacterium</taxon>
    </lineage>
</organism>
<reference evidence="1 2" key="1">
    <citation type="submission" date="2018-09" db="EMBL/GenBank/DDBJ databases">
        <title>Characterization of the phylogenetic diversity of five novel species belonging to the genus Bifidobacterium.</title>
        <authorList>
            <person name="Lugli G.A."/>
            <person name="Duranti S."/>
            <person name="Milani C."/>
        </authorList>
    </citation>
    <scope>NUCLEOTIDE SEQUENCE [LARGE SCALE GENOMIC DNA]</scope>
    <source>
        <strain evidence="1 2">2028B</strain>
    </source>
</reference>
<evidence type="ECO:0000313" key="2">
    <source>
        <dbReference type="Proteomes" id="UP000288607"/>
    </source>
</evidence>
<comment type="caution">
    <text evidence="1">The sequence shown here is derived from an EMBL/GenBank/DDBJ whole genome shotgun (WGS) entry which is preliminary data.</text>
</comment>
<protein>
    <submittedName>
        <fullName evidence="1">Uncharacterized protein</fullName>
    </submittedName>
</protein>
<name>A0A430FIG2_9BIFI</name>
<gene>
    <name evidence="1" type="ORF">D2E23_0377</name>
</gene>
<dbReference type="AlphaFoldDB" id="A0A430FIG2"/>
<proteinExistence type="predicted"/>
<accession>A0A430FIG2</accession>
<dbReference type="OrthoDB" id="3232551at2"/>
<dbReference type="Proteomes" id="UP000288607">
    <property type="component" value="Unassembled WGS sequence"/>
</dbReference>
<evidence type="ECO:0000313" key="1">
    <source>
        <dbReference type="EMBL" id="RSX52649.1"/>
    </source>
</evidence>
<dbReference type="EMBL" id="QXGJ01000001">
    <property type="protein sequence ID" value="RSX52649.1"/>
    <property type="molecule type" value="Genomic_DNA"/>
</dbReference>
<keyword evidence="2" id="KW-1185">Reference proteome</keyword>
<dbReference type="RefSeq" id="WP_126029296.1">
    <property type="nucleotide sequence ID" value="NZ_QXGJ01000001.1"/>
</dbReference>
<sequence>MDAGLEGRPKSLTVLHLWLEHRAALQYDWLHAWGRPLDLKAMPLYAAWPMLQQILMDHSSHSYAALAGYAWIPDPADKYIHAYNQGMSKIRIRPPWQAKPMRADPAKPKRPHDERLRRRLKTRLGITE</sequence>